<evidence type="ECO:0000256" key="11">
    <source>
        <dbReference type="NCBIfam" id="TIGR00112"/>
    </source>
</evidence>
<feature type="domain" description="Pyrroline-5-carboxylate reductase dimerisation" evidence="14">
    <location>
        <begin position="164"/>
        <end position="268"/>
    </location>
</feature>
<dbReference type="PANTHER" id="PTHR11645:SF0">
    <property type="entry name" value="PYRROLINE-5-CARBOXYLATE REDUCTASE 3"/>
    <property type="match status" value="1"/>
</dbReference>
<organism evidence="15 16">
    <name type="scientific">Kushneria sinocarnis</name>
    <dbReference type="NCBI Taxonomy" id="595502"/>
    <lineage>
        <taxon>Bacteria</taxon>
        <taxon>Pseudomonadati</taxon>
        <taxon>Pseudomonadota</taxon>
        <taxon>Gammaproteobacteria</taxon>
        <taxon>Oceanospirillales</taxon>
        <taxon>Halomonadaceae</taxon>
        <taxon>Kushneria</taxon>
    </lineage>
</organism>
<keyword evidence="3 10" id="KW-0963">Cytoplasm</keyword>
<dbReference type="FunFam" id="1.10.3730.10:FF:000001">
    <property type="entry name" value="Pyrroline-5-carboxylate reductase"/>
    <property type="match status" value="1"/>
</dbReference>
<comment type="similarity">
    <text evidence="2 10">Belongs to the pyrroline-5-carboxylate reductase family.</text>
</comment>
<comment type="catalytic activity">
    <reaction evidence="9 10">
        <text>L-proline + NADP(+) = (S)-1-pyrroline-5-carboxylate + NADPH + 2 H(+)</text>
        <dbReference type="Rhea" id="RHEA:14109"/>
        <dbReference type="ChEBI" id="CHEBI:15378"/>
        <dbReference type="ChEBI" id="CHEBI:17388"/>
        <dbReference type="ChEBI" id="CHEBI:57783"/>
        <dbReference type="ChEBI" id="CHEBI:58349"/>
        <dbReference type="ChEBI" id="CHEBI:60039"/>
        <dbReference type="EC" id="1.5.1.2"/>
    </reaction>
</comment>
<evidence type="ECO:0000256" key="7">
    <source>
        <dbReference type="ARBA" id="ARBA00023002"/>
    </source>
</evidence>
<comment type="subcellular location">
    <subcellularLocation>
        <location evidence="10">Cytoplasm</location>
    </subcellularLocation>
</comment>
<comment type="caution">
    <text evidence="15">The sequence shown here is derived from an EMBL/GenBank/DDBJ whole genome shotgun (WGS) entry which is preliminary data.</text>
</comment>
<comment type="function">
    <text evidence="10">Catalyzes the reduction of 1-pyrroline-5-carboxylate (PCA) to L-proline.</text>
</comment>
<proteinExistence type="inferred from homology"/>
<dbReference type="EC" id="1.5.1.2" evidence="10 11"/>
<dbReference type="NCBIfam" id="TIGR00112">
    <property type="entry name" value="proC"/>
    <property type="match status" value="1"/>
</dbReference>
<accession>A0A420WTN6</accession>
<feature type="binding site" evidence="12">
    <location>
        <position position="56"/>
    </location>
    <ligand>
        <name>NADPH</name>
        <dbReference type="ChEBI" id="CHEBI:57783"/>
    </ligand>
</feature>
<dbReference type="PIRSF" id="PIRSF000193">
    <property type="entry name" value="Pyrrol-5-carb_rd"/>
    <property type="match status" value="1"/>
</dbReference>
<feature type="binding site" evidence="12">
    <location>
        <begin position="8"/>
        <end position="13"/>
    </location>
    <ligand>
        <name>NADP(+)</name>
        <dbReference type="ChEBI" id="CHEBI:58349"/>
    </ligand>
</feature>
<keyword evidence="5 10" id="KW-0641">Proline biosynthesis</keyword>
<name>A0A420WTN6_9GAMM</name>
<evidence type="ECO:0000256" key="4">
    <source>
        <dbReference type="ARBA" id="ARBA00022605"/>
    </source>
</evidence>
<dbReference type="Pfam" id="PF03807">
    <property type="entry name" value="F420_oxidored"/>
    <property type="match status" value="1"/>
</dbReference>
<evidence type="ECO:0000259" key="13">
    <source>
        <dbReference type="Pfam" id="PF03807"/>
    </source>
</evidence>
<protein>
    <recommendedName>
        <fullName evidence="10 11">Pyrroline-5-carboxylate reductase</fullName>
        <shortName evidence="10">P5C reductase</shortName>
        <shortName evidence="10">P5CR</shortName>
        <ecNumber evidence="10 11">1.5.1.2</ecNumber>
    </recommendedName>
    <alternativeName>
        <fullName evidence="10">PCA reductase</fullName>
    </alternativeName>
</protein>
<evidence type="ECO:0000256" key="3">
    <source>
        <dbReference type="ARBA" id="ARBA00022490"/>
    </source>
</evidence>
<evidence type="ECO:0000313" key="15">
    <source>
        <dbReference type="EMBL" id="RKQ95821.1"/>
    </source>
</evidence>
<dbReference type="SUPFAM" id="SSF48179">
    <property type="entry name" value="6-phosphogluconate dehydrogenase C-terminal domain-like"/>
    <property type="match status" value="1"/>
</dbReference>
<sequence length="275" mass="29103">MASQLTFIGAGNMARAIFGGLIDSGYPADAITATARHQATLDTLAARYGINVTTDNAGAVADADVVILAVKPQLMREVCEPLGEALQIGRPLIMSIAAGVTIDSLAEWLDDAGLPIVRCMPNTPSLVGTGASGLFANDRVSDEQRQLAESLMRAVGIVEWVEEESLINAVTAIAGSAPAYFFYMIEALEKAGVARGLAPATSRRLAIRTALGAARMADQSEFDPATLKQQVMSPNGTTERAIHCFEQAGLEGIVDDATRACLDRAEELARELQKR</sequence>
<dbReference type="InterPro" id="IPR029036">
    <property type="entry name" value="P5CR_dimer"/>
</dbReference>
<dbReference type="FunFam" id="3.40.50.720:FF:000105">
    <property type="entry name" value="Pyrroline-5-carboxylate reductase"/>
    <property type="match status" value="1"/>
</dbReference>
<dbReference type="PANTHER" id="PTHR11645">
    <property type="entry name" value="PYRROLINE-5-CARBOXYLATE REDUCTASE"/>
    <property type="match status" value="1"/>
</dbReference>
<evidence type="ECO:0000256" key="9">
    <source>
        <dbReference type="ARBA" id="ARBA00052690"/>
    </source>
</evidence>
<keyword evidence="4 10" id="KW-0028">Amino-acid biosynthesis</keyword>
<evidence type="ECO:0000259" key="14">
    <source>
        <dbReference type="Pfam" id="PF14748"/>
    </source>
</evidence>
<dbReference type="GO" id="GO:0004735">
    <property type="term" value="F:pyrroline-5-carboxylate reductase activity"/>
    <property type="evidence" value="ECO:0007669"/>
    <property type="project" value="UniProtKB-UniRule"/>
</dbReference>
<dbReference type="Gene3D" id="3.40.50.720">
    <property type="entry name" value="NAD(P)-binding Rossmann-like Domain"/>
    <property type="match status" value="1"/>
</dbReference>
<evidence type="ECO:0000256" key="2">
    <source>
        <dbReference type="ARBA" id="ARBA00005525"/>
    </source>
</evidence>
<dbReference type="AlphaFoldDB" id="A0A420WTN6"/>
<dbReference type="InterPro" id="IPR008927">
    <property type="entry name" value="6-PGluconate_DH-like_C_sf"/>
</dbReference>
<evidence type="ECO:0000256" key="6">
    <source>
        <dbReference type="ARBA" id="ARBA00022857"/>
    </source>
</evidence>
<keyword evidence="16" id="KW-1185">Reference proteome</keyword>
<dbReference type="Proteomes" id="UP000281975">
    <property type="component" value="Unassembled WGS sequence"/>
</dbReference>
<evidence type="ECO:0000256" key="5">
    <source>
        <dbReference type="ARBA" id="ARBA00022650"/>
    </source>
</evidence>
<feature type="binding site" evidence="12">
    <location>
        <begin position="69"/>
        <end position="72"/>
    </location>
    <ligand>
        <name>NADP(+)</name>
        <dbReference type="ChEBI" id="CHEBI:58349"/>
    </ligand>
</feature>
<dbReference type="GO" id="GO:0005737">
    <property type="term" value="C:cytoplasm"/>
    <property type="evidence" value="ECO:0007669"/>
    <property type="project" value="UniProtKB-SubCell"/>
</dbReference>
<dbReference type="OrthoDB" id="9805754at2"/>
<dbReference type="InterPro" id="IPR000304">
    <property type="entry name" value="Pyrroline-COOH_reductase"/>
</dbReference>
<dbReference type="InterPro" id="IPR028939">
    <property type="entry name" value="P5C_Rdtase_cat_N"/>
</dbReference>
<dbReference type="HAMAP" id="MF_01925">
    <property type="entry name" value="P5C_reductase"/>
    <property type="match status" value="1"/>
</dbReference>
<dbReference type="Gene3D" id="1.10.3730.10">
    <property type="entry name" value="ProC C-terminal domain-like"/>
    <property type="match status" value="1"/>
</dbReference>
<keyword evidence="6 10" id="KW-0521">NADP</keyword>
<dbReference type="InterPro" id="IPR036291">
    <property type="entry name" value="NAD(P)-bd_dom_sf"/>
</dbReference>
<evidence type="ECO:0000313" key="16">
    <source>
        <dbReference type="Proteomes" id="UP000281975"/>
    </source>
</evidence>
<comment type="catalytic activity">
    <reaction evidence="8 10">
        <text>L-proline + NAD(+) = (S)-1-pyrroline-5-carboxylate + NADH + 2 H(+)</text>
        <dbReference type="Rhea" id="RHEA:14105"/>
        <dbReference type="ChEBI" id="CHEBI:15378"/>
        <dbReference type="ChEBI" id="CHEBI:17388"/>
        <dbReference type="ChEBI" id="CHEBI:57540"/>
        <dbReference type="ChEBI" id="CHEBI:57945"/>
        <dbReference type="ChEBI" id="CHEBI:60039"/>
        <dbReference type="EC" id="1.5.1.2"/>
    </reaction>
</comment>
<dbReference type="UniPathway" id="UPA00098">
    <property type="reaction ID" value="UER00361"/>
</dbReference>
<dbReference type="GO" id="GO:0055129">
    <property type="term" value="P:L-proline biosynthetic process"/>
    <property type="evidence" value="ECO:0007669"/>
    <property type="project" value="UniProtKB-UniRule"/>
</dbReference>
<dbReference type="Pfam" id="PF14748">
    <property type="entry name" value="P5CR_dimer"/>
    <property type="match status" value="1"/>
</dbReference>
<gene>
    <name evidence="10" type="primary">proC</name>
    <name evidence="15" type="ORF">C7446_3204</name>
</gene>
<evidence type="ECO:0000256" key="8">
    <source>
        <dbReference type="ARBA" id="ARBA00050547"/>
    </source>
</evidence>
<dbReference type="RefSeq" id="WP_121174075.1">
    <property type="nucleotide sequence ID" value="NZ_RBIN01000011.1"/>
</dbReference>
<dbReference type="SUPFAM" id="SSF51735">
    <property type="entry name" value="NAD(P)-binding Rossmann-fold domains"/>
    <property type="match status" value="1"/>
</dbReference>
<evidence type="ECO:0000256" key="12">
    <source>
        <dbReference type="PIRSR" id="PIRSR000193-1"/>
    </source>
</evidence>
<reference evidence="15 16" key="1">
    <citation type="submission" date="2018-10" db="EMBL/GenBank/DDBJ databases">
        <title>Genomic Encyclopedia of Type Strains, Phase IV (KMG-IV): sequencing the most valuable type-strain genomes for metagenomic binning, comparative biology and taxonomic classification.</title>
        <authorList>
            <person name="Goeker M."/>
        </authorList>
    </citation>
    <scope>NUCLEOTIDE SEQUENCE [LARGE SCALE GENOMIC DNA]</scope>
    <source>
        <strain evidence="15 16">DSM 23229</strain>
    </source>
</reference>
<evidence type="ECO:0000256" key="10">
    <source>
        <dbReference type="HAMAP-Rule" id="MF_01925"/>
    </source>
</evidence>
<evidence type="ECO:0000256" key="1">
    <source>
        <dbReference type="ARBA" id="ARBA00005205"/>
    </source>
</evidence>
<dbReference type="EMBL" id="RBIN01000011">
    <property type="protein sequence ID" value="RKQ95821.1"/>
    <property type="molecule type" value="Genomic_DNA"/>
</dbReference>
<comment type="pathway">
    <text evidence="1 10">Amino-acid biosynthesis; L-proline biosynthesis; L-proline from L-glutamate 5-semialdehyde: step 1/1.</text>
</comment>
<feature type="domain" description="Pyrroline-5-carboxylate reductase catalytic N-terminal" evidence="13">
    <location>
        <begin position="5"/>
        <end position="98"/>
    </location>
</feature>
<keyword evidence="7 10" id="KW-0560">Oxidoreductase</keyword>